<dbReference type="AlphaFoldDB" id="A0AAP9CJ18"/>
<proteinExistence type="predicted"/>
<sequence>MPDTPLSRASSLPHWSCVDRQPSAHRKTCGSRACPRRRRYSQHLYCLTHRFREQARSHTGAVLITSLVHTVKPVGAGLARESVGIASISLPDTPLSRASPLPLWGCVDRQPCAHRKTCGS</sequence>
<dbReference type="Proteomes" id="UP000295797">
    <property type="component" value="Chromosome"/>
</dbReference>
<evidence type="ECO:0000313" key="1">
    <source>
        <dbReference type="EMBL" id="QBX41922.1"/>
    </source>
</evidence>
<organism evidence="1 2">
    <name type="scientific">Pseudomonas fluorescens</name>
    <dbReference type="NCBI Taxonomy" id="294"/>
    <lineage>
        <taxon>Bacteria</taxon>
        <taxon>Pseudomonadati</taxon>
        <taxon>Pseudomonadota</taxon>
        <taxon>Gammaproteobacteria</taxon>
        <taxon>Pseudomonadales</taxon>
        <taxon>Pseudomonadaceae</taxon>
        <taxon>Pseudomonas</taxon>
    </lineage>
</organism>
<dbReference type="EMBL" id="CP038438">
    <property type="protein sequence ID" value="QBX41922.1"/>
    <property type="molecule type" value="Genomic_DNA"/>
</dbReference>
<reference evidence="1 2" key="1">
    <citation type="submission" date="2019-03" db="EMBL/GenBank/DDBJ databases">
        <title>Complete genome sequence of the plant growth promoting strain Pseudomonas fluorescens LBUM677.</title>
        <authorList>
            <person name="Novinscak A."/>
            <person name="Joly D."/>
            <person name="Filion M."/>
        </authorList>
    </citation>
    <scope>NUCLEOTIDE SEQUENCE [LARGE SCALE GENOMIC DNA]</scope>
    <source>
        <strain evidence="1 2">LBUM677</strain>
    </source>
</reference>
<evidence type="ECO:0000313" key="2">
    <source>
        <dbReference type="Proteomes" id="UP000295797"/>
    </source>
</evidence>
<name>A0AAP9CJ18_PSEFL</name>
<gene>
    <name evidence="1" type="ORF">E4T63_15545</name>
</gene>
<protein>
    <submittedName>
        <fullName evidence="1">Uncharacterized protein</fullName>
    </submittedName>
</protein>
<accession>A0AAP9CJ18</accession>